<evidence type="ECO:0000313" key="2">
    <source>
        <dbReference type="Proteomes" id="UP000289340"/>
    </source>
</evidence>
<organism evidence="1 2">
    <name type="scientific">Glycine soja</name>
    <name type="common">Wild soybean</name>
    <dbReference type="NCBI Taxonomy" id="3848"/>
    <lineage>
        <taxon>Eukaryota</taxon>
        <taxon>Viridiplantae</taxon>
        <taxon>Streptophyta</taxon>
        <taxon>Embryophyta</taxon>
        <taxon>Tracheophyta</taxon>
        <taxon>Spermatophyta</taxon>
        <taxon>Magnoliopsida</taxon>
        <taxon>eudicotyledons</taxon>
        <taxon>Gunneridae</taxon>
        <taxon>Pentapetalae</taxon>
        <taxon>rosids</taxon>
        <taxon>fabids</taxon>
        <taxon>Fabales</taxon>
        <taxon>Fabaceae</taxon>
        <taxon>Papilionoideae</taxon>
        <taxon>50 kb inversion clade</taxon>
        <taxon>NPAAA clade</taxon>
        <taxon>indigoferoid/millettioid clade</taxon>
        <taxon>Phaseoleae</taxon>
        <taxon>Glycine</taxon>
        <taxon>Glycine subgen. Soja</taxon>
    </lineage>
</organism>
<gene>
    <name evidence="1" type="ORF">D0Y65_015291</name>
</gene>
<reference evidence="1 2" key="1">
    <citation type="submission" date="2018-09" db="EMBL/GenBank/DDBJ databases">
        <title>A high-quality reference genome of wild soybean provides a powerful tool to mine soybean genomes.</title>
        <authorList>
            <person name="Xie M."/>
            <person name="Chung C.Y.L."/>
            <person name="Li M.-W."/>
            <person name="Wong F.-L."/>
            <person name="Chan T.-F."/>
            <person name="Lam H.-M."/>
        </authorList>
    </citation>
    <scope>NUCLEOTIDE SEQUENCE [LARGE SCALE GENOMIC DNA]</scope>
    <source>
        <strain evidence="2">cv. W05</strain>
        <tissue evidence="1">Hypocotyl of etiolated seedlings</tissue>
    </source>
</reference>
<proteinExistence type="predicted"/>
<evidence type="ECO:0000313" key="1">
    <source>
        <dbReference type="EMBL" id="RZC08515.1"/>
    </source>
</evidence>
<comment type="caution">
    <text evidence="1">The sequence shown here is derived from an EMBL/GenBank/DDBJ whole genome shotgun (WGS) entry which is preliminary data.</text>
</comment>
<protein>
    <submittedName>
        <fullName evidence="1">Uncharacterized protein</fullName>
    </submittedName>
</protein>
<keyword evidence="2" id="KW-1185">Reference proteome</keyword>
<sequence>MFGKTAEECRQELIAGGDEIKVFSECVDDLVGKTLALRFKYRVNMRQSSVMDVSQEEHHIHTLTLKIGLQDERIIGKSPASCAETSSGDYHLMVRKFITPFIK</sequence>
<name>A0A445KCH4_GLYSO</name>
<dbReference type="Proteomes" id="UP000289340">
    <property type="component" value="Chromosome 6"/>
</dbReference>
<dbReference type="AlphaFoldDB" id="A0A445KCH4"/>
<dbReference type="EMBL" id="QZWG01000006">
    <property type="protein sequence ID" value="RZC08515.1"/>
    <property type="molecule type" value="Genomic_DNA"/>
</dbReference>
<accession>A0A445KCH4</accession>